<sequence length="210" mass="22948">MPKRSVGEKKDKKKAHFTPTHDFGLLVLLLLRHQTTVKMRVSGQGVGHGSDLTVGADYLGSEGDGRTARVAARDHGGQCSQSAESTGCVKRKTRCIRWSKDRPGREGKVDRPTLVVGGSQAQRTNAAQRDGRGAGKRSTVPGRTVCAGKRDDVERILIQKIHTRKTRYRILPINAQTNRAHRKKETKIKDGNAGGKFTLFLVLGGMLTLS</sequence>
<dbReference type="AlphaFoldDB" id="A0A4V1C5R2"/>
<reference evidence="2 3" key="1">
    <citation type="journal article" date="2019" name="Mol. Biol. Evol.">
        <title>Blast fungal genomes show frequent chromosomal changes, gene gains and losses, and effector gene turnover.</title>
        <authorList>
            <person name="Gomez Luciano L.B."/>
            <person name="Jason Tsai I."/>
            <person name="Chuma I."/>
            <person name="Tosa Y."/>
            <person name="Chen Y.H."/>
            <person name="Li J.Y."/>
            <person name="Li M.Y."/>
            <person name="Jade Lu M.Y."/>
            <person name="Nakayashiki H."/>
            <person name="Li W.H."/>
        </authorList>
    </citation>
    <scope>NUCLEOTIDE SEQUENCE [LARGE SCALE GENOMIC DNA]</scope>
    <source>
        <strain evidence="2">MZ5-1-6</strain>
    </source>
</reference>
<evidence type="ECO:0000313" key="3">
    <source>
        <dbReference type="Proteomes" id="UP000294847"/>
    </source>
</evidence>
<proteinExistence type="predicted"/>
<dbReference type="EMBL" id="CP034205">
    <property type="protein sequence ID" value="QBZ57275.1"/>
    <property type="molecule type" value="Genomic_DNA"/>
</dbReference>
<name>A0A4V1C5R2_PYROR</name>
<evidence type="ECO:0000256" key="1">
    <source>
        <dbReference type="SAM" id="MobiDB-lite"/>
    </source>
</evidence>
<feature type="region of interest" description="Disordered" evidence="1">
    <location>
        <begin position="121"/>
        <end position="141"/>
    </location>
</feature>
<gene>
    <name evidence="2" type="ORF">PoMZ_02199</name>
</gene>
<dbReference type="Proteomes" id="UP000294847">
    <property type="component" value="Chromosome 2"/>
</dbReference>
<accession>A0A4V1C5R2</accession>
<evidence type="ECO:0000313" key="2">
    <source>
        <dbReference type="EMBL" id="QBZ57275.1"/>
    </source>
</evidence>
<organism evidence="2 3">
    <name type="scientific">Pyricularia oryzae</name>
    <name type="common">Rice blast fungus</name>
    <name type="synonym">Magnaporthe oryzae</name>
    <dbReference type="NCBI Taxonomy" id="318829"/>
    <lineage>
        <taxon>Eukaryota</taxon>
        <taxon>Fungi</taxon>
        <taxon>Dikarya</taxon>
        <taxon>Ascomycota</taxon>
        <taxon>Pezizomycotina</taxon>
        <taxon>Sordariomycetes</taxon>
        <taxon>Sordariomycetidae</taxon>
        <taxon>Magnaporthales</taxon>
        <taxon>Pyriculariaceae</taxon>
        <taxon>Pyricularia</taxon>
    </lineage>
</organism>
<protein>
    <submittedName>
        <fullName evidence="2">Uncharacterized protein</fullName>
    </submittedName>
</protein>